<dbReference type="Pfam" id="PF00163">
    <property type="entry name" value="Ribosomal_S4"/>
    <property type="match status" value="1"/>
</dbReference>
<feature type="domain" description="RNA-binding S4" evidence="8">
    <location>
        <begin position="86"/>
        <end position="146"/>
    </location>
</feature>
<dbReference type="InterPro" id="IPR036986">
    <property type="entry name" value="S4_RNA-bd_sf"/>
</dbReference>
<dbReference type="SMART" id="SM01390">
    <property type="entry name" value="Ribosomal_S4"/>
    <property type="match status" value="1"/>
</dbReference>
<keyword evidence="11" id="KW-1185">Reference proteome</keyword>
<dbReference type="Gene3D" id="3.10.290.10">
    <property type="entry name" value="RNA-binding S4 domain"/>
    <property type="match status" value="1"/>
</dbReference>
<dbReference type="PANTHER" id="PTHR11831:SF4">
    <property type="entry name" value="SMALL RIBOSOMAL SUBUNIT PROTEIN US4M"/>
    <property type="match status" value="1"/>
</dbReference>
<evidence type="ECO:0000256" key="2">
    <source>
        <dbReference type="ARBA" id="ARBA00022730"/>
    </source>
</evidence>
<accession>A0A5B8XEU5</accession>
<name>A0A5B8XEU5_9RICK</name>
<evidence type="ECO:0000256" key="1">
    <source>
        <dbReference type="ARBA" id="ARBA00007465"/>
    </source>
</evidence>
<proteinExistence type="inferred from homology"/>
<evidence type="ECO:0000256" key="6">
    <source>
        <dbReference type="ARBA" id="ARBA00035254"/>
    </source>
</evidence>
<evidence type="ECO:0000256" key="4">
    <source>
        <dbReference type="ARBA" id="ARBA00022980"/>
    </source>
</evidence>
<evidence type="ECO:0000259" key="9">
    <source>
        <dbReference type="SMART" id="SM01390"/>
    </source>
</evidence>
<dbReference type="SUPFAM" id="SSF55174">
    <property type="entry name" value="Alpha-L RNA-binding motif"/>
    <property type="match status" value="1"/>
</dbReference>
<reference evidence="10 11" key="1">
    <citation type="journal article" date="2019" name="ISME J.">
        <title>Deianiraea, an extracellular bacterium associated with the ciliate Paramecium, suggests an alternative scenario for the evolution of Rickettsiales.</title>
        <authorList>
            <person name="Castelli M."/>
            <person name="Sabaneyeva E."/>
            <person name="Lanzoni O."/>
            <person name="Lebedeva N."/>
            <person name="Floriano A.M."/>
            <person name="Gaiarsa S."/>
            <person name="Benken K."/>
            <person name="Modeo L."/>
            <person name="Bandi C."/>
            <person name="Potekhin A."/>
            <person name="Sassera D."/>
            <person name="Petroni G."/>
        </authorList>
    </citation>
    <scope>NUCLEOTIDE SEQUENCE [LARGE SCALE GENOMIC DNA]</scope>
    <source>
        <strain evidence="10">CyL4-1</strain>
    </source>
</reference>
<dbReference type="InterPro" id="IPR002942">
    <property type="entry name" value="S4_RNA-bd"/>
</dbReference>
<feature type="domain" description="Small ribosomal subunit protein uS4 N-terminal" evidence="9">
    <location>
        <begin position="2"/>
        <end position="85"/>
    </location>
</feature>
<evidence type="ECO:0000256" key="3">
    <source>
        <dbReference type="ARBA" id="ARBA00022884"/>
    </source>
</evidence>
<evidence type="ECO:0000256" key="5">
    <source>
        <dbReference type="ARBA" id="ARBA00023274"/>
    </source>
</evidence>
<dbReference type="Pfam" id="PF01479">
    <property type="entry name" value="S4"/>
    <property type="match status" value="1"/>
</dbReference>
<dbReference type="NCBIfam" id="NF003717">
    <property type="entry name" value="PRK05327.1"/>
    <property type="match status" value="1"/>
</dbReference>
<evidence type="ECO:0000313" key="10">
    <source>
        <dbReference type="EMBL" id="QED22934.1"/>
    </source>
</evidence>
<dbReference type="SMART" id="SM00363">
    <property type="entry name" value="S4"/>
    <property type="match status" value="1"/>
</dbReference>
<dbReference type="RefSeq" id="WP_146820241.1">
    <property type="nucleotide sequence ID" value="NZ_CP029077.1"/>
</dbReference>
<evidence type="ECO:0000256" key="7">
    <source>
        <dbReference type="PROSITE-ProRule" id="PRU00182"/>
    </source>
</evidence>
<evidence type="ECO:0000313" key="11">
    <source>
        <dbReference type="Proteomes" id="UP000321934"/>
    </source>
</evidence>
<gene>
    <name evidence="10" type="ORF">Deia_00122</name>
</gene>
<protein>
    <recommendedName>
        <fullName evidence="6">Small ribosomal subunit protein uS4</fullName>
    </recommendedName>
</protein>
<dbReference type="CDD" id="cd00165">
    <property type="entry name" value="S4"/>
    <property type="match status" value="1"/>
</dbReference>
<dbReference type="GO" id="GO:0042274">
    <property type="term" value="P:ribosomal small subunit biogenesis"/>
    <property type="evidence" value="ECO:0007669"/>
    <property type="project" value="TreeGrafter"/>
</dbReference>
<dbReference type="InterPro" id="IPR022801">
    <property type="entry name" value="Ribosomal_uS4"/>
</dbReference>
<keyword evidence="2" id="KW-0699">rRNA-binding</keyword>
<comment type="similarity">
    <text evidence="1">Belongs to the universal ribosomal protein uS4 family.</text>
</comment>
<dbReference type="PANTHER" id="PTHR11831">
    <property type="entry name" value="30S 40S RIBOSOMAL PROTEIN"/>
    <property type="match status" value="1"/>
</dbReference>
<dbReference type="GO" id="GO:0015935">
    <property type="term" value="C:small ribosomal subunit"/>
    <property type="evidence" value="ECO:0007669"/>
    <property type="project" value="TreeGrafter"/>
</dbReference>
<keyword evidence="4 10" id="KW-0689">Ribosomal protein</keyword>
<dbReference type="EMBL" id="CP029077">
    <property type="protein sequence ID" value="QED22934.1"/>
    <property type="molecule type" value="Genomic_DNA"/>
</dbReference>
<dbReference type="Proteomes" id="UP000321934">
    <property type="component" value="Chromosome"/>
</dbReference>
<dbReference type="OrthoDB" id="9803672at2"/>
<evidence type="ECO:0000259" key="8">
    <source>
        <dbReference type="SMART" id="SM00363"/>
    </source>
</evidence>
<dbReference type="GO" id="GO:0003735">
    <property type="term" value="F:structural constituent of ribosome"/>
    <property type="evidence" value="ECO:0007669"/>
    <property type="project" value="TreeGrafter"/>
</dbReference>
<keyword evidence="3 7" id="KW-0694">RNA-binding</keyword>
<sequence>MKSNGSYSRKVGREVWHGDMGKKNYRKGQHGPSGMTKRSVFGKQLLEKQYVRYHYGLMEKTMFNLMKRAKKMKGNTIDNIALLLESRLATLLYRANFAKSIFAAGQMVLHGKVKVNGKRINLRGYNVKVGDVVEIVEPYRSNENLNSSITNPITQSPDYIVVDKDKYSVSLAREPGFKEIPFPFKGIDSNLIISYYSRRL</sequence>
<dbReference type="InterPro" id="IPR001912">
    <property type="entry name" value="Ribosomal_uS4_N"/>
</dbReference>
<dbReference type="AlphaFoldDB" id="A0A5B8XEU5"/>
<dbReference type="PROSITE" id="PS50889">
    <property type="entry name" value="S4"/>
    <property type="match status" value="1"/>
</dbReference>
<organism evidence="10 11">
    <name type="scientific">Candidatus Deianiraea vastatrix</name>
    <dbReference type="NCBI Taxonomy" id="2163644"/>
    <lineage>
        <taxon>Bacteria</taxon>
        <taxon>Pseudomonadati</taxon>
        <taxon>Pseudomonadota</taxon>
        <taxon>Alphaproteobacteria</taxon>
        <taxon>Rickettsiales</taxon>
        <taxon>Candidatus Deianiraeaceae</taxon>
        <taxon>Candidatus Deianiraea</taxon>
    </lineage>
</organism>
<dbReference type="Gene3D" id="1.10.1050.10">
    <property type="entry name" value="Ribosomal Protein S4 Delta 41, Chain A, domain 1"/>
    <property type="match status" value="1"/>
</dbReference>
<keyword evidence="5" id="KW-0687">Ribonucleoprotein</keyword>
<dbReference type="GO" id="GO:0019843">
    <property type="term" value="F:rRNA binding"/>
    <property type="evidence" value="ECO:0007669"/>
    <property type="project" value="UniProtKB-KW"/>
</dbReference>